<evidence type="ECO:0000256" key="15">
    <source>
        <dbReference type="ARBA" id="ARBA00083186"/>
    </source>
</evidence>
<evidence type="ECO:0000256" key="3">
    <source>
        <dbReference type="ARBA" id="ARBA00011738"/>
    </source>
</evidence>
<keyword evidence="7" id="KW-0460">Magnesium</keyword>
<comment type="catalytic activity">
    <reaction evidence="9">
        <text>dITP + H2O = dIMP + diphosphate + H(+)</text>
        <dbReference type="Rhea" id="RHEA:28342"/>
        <dbReference type="ChEBI" id="CHEBI:15377"/>
        <dbReference type="ChEBI" id="CHEBI:15378"/>
        <dbReference type="ChEBI" id="CHEBI:33019"/>
        <dbReference type="ChEBI" id="CHEBI:61194"/>
        <dbReference type="ChEBI" id="CHEBI:61382"/>
        <dbReference type="EC" id="3.6.1.66"/>
    </reaction>
</comment>
<dbReference type="Pfam" id="PF01725">
    <property type="entry name" value="Ham1p_like"/>
    <property type="match status" value="1"/>
</dbReference>
<comment type="caution">
    <text evidence="17">The sequence shown here is derived from an EMBL/GenBank/DDBJ whole genome shotgun (WGS) entry which is preliminary data.</text>
</comment>
<evidence type="ECO:0000256" key="14">
    <source>
        <dbReference type="ARBA" id="ARBA00078805"/>
    </source>
</evidence>
<sequence>MENENINQNNIKSFQLVIASKNIHKIREIKTILNEVIPNIDLLSLIDFPEYIPPEESGTSFEDNAKIKAIHAAKALNRWVISDDSGLVVPALNGEPGIFSARYAGDKATDSDNRKKLLSKLADLSDNDLYAYFECCIAIASPDSLKKSVCAKCEGRIETQERGGEGFGYDPLFVKHDYNQTFAQLKAAVKNKISHRRKALDKIAITIESLAIAK</sequence>
<reference evidence="17" key="1">
    <citation type="journal article" date="2015" name="Nature">
        <title>Complex archaea that bridge the gap between prokaryotes and eukaryotes.</title>
        <authorList>
            <person name="Spang A."/>
            <person name="Saw J.H."/>
            <person name="Jorgensen S.L."/>
            <person name="Zaremba-Niedzwiedzka K."/>
            <person name="Martijn J."/>
            <person name="Lind A.E."/>
            <person name="van Eijk R."/>
            <person name="Schleper C."/>
            <person name="Guy L."/>
            <person name="Ettema T.J."/>
        </authorList>
    </citation>
    <scope>NUCLEOTIDE SEQUENCE</scope>
</reference>
<dbReference type="PANTHER" id="PTHR11067">
    <property type="entry name" value="INOSINE TRIPHOSPHATE PYROPHOSPHATASE/HAM1 PROTEIN"/>
    <property type="match status" value="1"/>
</dbReference>
<dbReference type="EC" id="3.6.1.66" evidence="11"/>
<keyword evidence="8" id="KW-0546">Nucleotide metabolism</keyword>
<dbReference type="GO" id="GO:0017111">
    <property type="term" value="F:ribonucleoside triphosphate phosphatase activity"/>
    <property type="evidence" value="ECO:0007669"/>
    <property type="project" value="InterPro"/>
</dbReference>
<evidence type="ECO:0000256" key="16">
    <source>
        <dbReference type="ARBA" id="ARBA00083635"/>
    </source>
</evidence>
<keyword evidence="4" id="KW-0479">Metal-binding</keyword>
<evidence type="ECO:0000256" key="8">
    <source>
        <dbReference type="ARBA" id="ARBA00023080"/>
    </source>
</evidence>
<evidence type="ECO:0000256" key="7">
    <source>
        <dbReference type="ARBA" id="ARBA00022842"/>
    </source>
</evidence>
<evidence type="ECO:0000313" key="17">
    <source>
        <dbReference type="EMBL" id="KKL61947.1"/>
    </source>
</evidence>
<dbReference type="GO" id="GO:0046872">
    <property type="term" value="F:metal ion binding"/>
    <property type="evidence" value="ECO:0007669"/>
    <property type="project" value="UniProtKB-KW"/>
</dbReference>
<dbReference type="EMBL" id="LAZR01028651">
    <property type="protein sequence ID" value="KKL61947.1"/>
    <property type="molecule type" value="Genomic_DNA"/>
</dbReference>
<evidence type="ECO:0000256" key="2">
    <source>
        <dbReference type="ARBA" id="ARBA00008023"/>
    </source>
</evidence>
<evidence type="ECO:0000256" key="1">
    <source>
        <dbReference type="ARBA" id="ARBA00001946"/>
    </source>
</evidence>
<comment type="subunit">
    <text evidence="3">Homodimer.</text>
</comment>
<evidence type="ECO:0000256" key="12">
    <source>
        <dbReference type="ARBA" id="ARBA00071289"/>
    </source>
</evidence>
<dbReference type="GO" id="GO:0005829">
    <property type="term" value="C:cytosol"/>
    <property type="evidence" value="ECO:0007669"/>
    <property type="project" value="TreeGrafter"/>
</dbReference>
<dbReference type="NCBIfam" id="TIGR00042">
    <property type="entry name" value="RdgB/HAM1 family non-canonical purine NTP pyrophosphatase"/>
    <property type="match status" value="1"/>
</dbReference>
<evidence type="ECO:0000256" key="11">
    <source>
        <dbReference type="ARBA" id="ARBA00066468"/>
    </source>
</evidence>
<name>A0A0F9GFL4_9ZZZZ</name>
<keyword evidence="5" id="KW-0547">Nucleotide-binding</keyword>
<evidence type="ECO:0000256" key="10">
    <source>
        <dbReference type="ARBA" id="ARBA00052017"/>
    </source>
</evidence>
<comment type="cofactor">
    <cofactor evidence="1">
        <name>Mg(2+)</name>
        <dbReference type="ChEBI" id="CHEBI:18420"/>
    </cofactor>
</comment>
<accession>A0A0F9GFL4</accession>
<gene>
    <name evidence="17" type="ORF">LCGC14_2190160</name>
</gene>
<proteinExistence type="inferred from homology"/>
<dbReference type="GO" id="GO:0009146">
    <property type="term" value="P:purine nucleoside triphosphate catabolic process"/>
    <property type="evidence" value="ECO:0007669"/>
    <property type="project" value="UniProtKB-ARBA"/>
</dbReference>
<dbReference type="Gene3D" id="3.90.950.10">
    <property type="match status" value="1"/>
</dbReference>
<dbReference type="GO" id="GO:0036220">
    <property type="term" value="F:ITP diphosphatase activity"/>
    <property type="evidence" value="ECO:0007669"/>
    <property type="project" value="UniProtKB-EC"/>
</dbReference>
<dbReference type="SUPFAM" id="SSF52972">
    <property type="entry name" value="ITPase-like"/>
    <property type="match status" value="1"/>
</dbReference>
<dbReference type="InterPro" id="IPR029001">
    <property type="entry name" value="ITPase-like_fam"/>
</dbReference>
<comment type="similarity">
    <text evidence="2">Belongs to the HAM1 NTPase family.</text>
</comment>
<evidence type="ECO:0000256" key="9">
    <source>
        <dbReference type="ARBA" id="ARBA00051875"/>
    </source>
</evidence>
<organism evidence="17">
    <name type="scientific">marine sediment metagenome</name>
    <dbReference type="NCBI Taxonomy" id="412755"/>
    <lineage>
        <taxon>unclassified sequences</taxon>
        <taxon>metagenomes</taxon>
        <taxon>ecological metagenomes</taxon>
    </lineage>
</organism>
<dbReference type="GO" id="GO:0000166">
    <property type="term" value="F:nucleotide binding"/>
    <property type="evidence" value="ECO:0007669"/>
    <property type="project" value="UniProtKB-KW"/>
</dbReference>
<dbReference type="InterPro" id="IPR020922">
    <property type="entry name" value="dITP/XTP_pyrophosphatase"/>
</dbReference>
<dbReference type="InterPro" id="IPR002637">
    <property type="entry name" value="RdgB/HAM1"/>
</dbReference>
<evidence type="ECO:0000256" key="13">
    <source>
        <dbReference type="ARBA" id="ARBA00075987"/>
    </source>
</evidence>
<dbReference type="CDD" id="cd00515">
    <property type="entry name" value="HAM1"/>
    <property type="match status" value="1"/>
</dbReference>
<dbReference type="PANTHER" id="PTHR11067:SF9">
    <property type="entry name" value="INOSINE TRIPHOSPHATE PYROPHOSPHATASE"/>
    <property type="match status" value="1"/>
</dbReference>
<evidence type="ECO:0000256" key="6">
    <source>
        <dbReference type="ARBA" id="ARBA00022801"/>
    </source>
</evidence>
<dbReference type="FunFam" id="3.90.950.10:FF:000001">
    <property type="entry name" value="dITP/XTP pyrophosphatase"/>
    <property type="match status" value="1"/>
</dbReference>
<protein>
    <recommendedName>
        <fullName evidence="12">dITP/XTP pyrophosphatase</fullName>
        <ecNumber evidence="11">3.6.1.66</ecNumber>
    </recommendedName>
    <alternativeName>
        <fullName evidence="13">Non-canonical purine NTP pyrophosphatase</fullName>
    </alternativeName>
    <alternativeName>
        <fullName evidence="14">Non-standard purine NTP pyrophosphatase</fullName>
    </alternativeName>
    <alternativeName>
        <fullName evidence="16">Nucleoside-triphosphate diphosphatase</fullName>
    </alternativeName>
    <alternativeName>
        <fullName evidence="15">Nucleoside-triphosphate pyrophosphatase</fullName>
    </alternativeName>
</protein>
<keyword evidence="6" id="KW-0378">Hydrolase</keyword>
<comment type="catalytic activity">
    <reaction evidence="10">
        <text>XTP + H2O = XMP + diphosphate + H(+)</text>
        <dbReference type="Rhea" id="RHEA:28610"/>
        <dbReference type="ChEBI" id="CHEBI:15377"/>
        <dbReference type="ChEBI" id="CHEBI:15378"/>
        <dbReference type="ChEBI" id="CHEBI:33019"/>
        <dbReference type="ChEBI" id="CHEBI:57464"/>
        <dbReference type="ChEBI" id="CHEBI:61314"/>
        <dbReference type="EC" id="3.6.1.66"/>
    </reaction>
</comment>
<dbReference type="HAMAP" id="MF_01405">
    <property type="entry name" value="Non_canon_purine_NTPase"/>
    <property type="match status" value="1"/>
</dbReference>
<evidence type="ECO:0000256" key="4">
    <source>
        <dbReference type="ARBA" id="ARBA00022723"/>
    </source>
</evidence>
<evidence type="ECO:0000256" key="5">
    <source>
        <dbReference type="ARBA" id="ARBA00022741"/>
    </source>
</evidence>
<dbReference type="GO" id="GO:0036222">
    <property type="term" value="F:XTP diphosphatase activity"/>
    <property type="evidence" value="ECO:0007669"/>
    <property type="project" value="UniProtKB-ARBA"/>
</dbReference>
<dbReference type="AlphaFoldDB" id="A0A0F9GFL4"/>
<dbReference type="GO" id="GO:0035870">
    <property type="term" value="F:dITP diphosphatase activity"/>
    <property type="evidence" value="ECO:0007669"/>
    <property type="project" value="UniProtKB-ARBA"/>
</dbReference>
<dbReference type="GO" id="GO:0009117">
    <property type="term" value="P:nucleotide metabolic process"/>
    <property type="evidence" value="ECO:0007669"/>
    <property type="project" value="UniProtKB-KW"/>
</dbReference>